<dbReference type="HOGENOM" id="CLU_061819_1_0_1"/>
<dbReference type="AlphaFoldDB" id="H2ZFK0"/>
<reference evidence="6" key="3">
    <citation type="submission" date="2025-09" db="UniProtKB">
        <authorList>
            <consortium name="Ensembl"/>
        </authorList>
    </citation>
    <scope>IDENTIFICATION</scope>
</reference>
<dbReference type="Ensembl" id="ENSCSAVT00000016547.1">
    <property type="protein sequence ID" value="ENSCSAVP00000016366.1"/>
    <property type="gene ID" value="ENSCSAVG00000009636.1"/>
</dbReference>
<evidence type="ECO:0000313" key="6">
    <source>
        <dbReference type="Ensembl" id="ENSCSAVP00000016366.1"/>
    </source>
</evidence>
<evidence type="ECO:0000256" key="3">
    <source>
        <dbReference type="ARBA" id="ARBA00022801"/>
    </source>
</evidence>
<dbReference type="InterPro" id="IPR000086">
    <property type="entry name" value="NUDIX_hydrolase_dom"/>
</dbReference>
<dbReference type="SUPFAM" id="SSF55811">
    <property type="entry name" value="Nudix"/>
    <property type="match status" value="1"/>
</dbReference>
<reference evidence="6" key="2">
    <citation type="submission" date="2025-08" db="UniProtKB">
        <authorList>
            <consortium name="Ensembl"/>
        </authorList>
    </citation>
    <scope>IDENTIFICATION</scope>
</reference>
<sequence length="203" mass="22833">METNWAPEVKSLQEKGLLDHLNSQVYLSEPLGVAGIVVTSDSHVIFQQRNHWLAEGAGQMDVPGGHPEPNEACKTKEEKISLDDLSPNEVLKEVFESQLKEVRDEVNIPLSQLEEPRLMGIIRNRLSGGRPVAYFHIKCTLKSDEVRNLYLKGGAETDESIKLTFLPEEDIACLQEKNKTFWNQLCPNGKAACTIYAKVNQKF</sequence>
<keyword evidence="2" id="KW-0479">Metal-binding</keyword>
<name>H2ZFK0_CIOSA</name>
<dbReference type="InterPro" id="IPR015797">
    <property type="entry name" value="NUDIX_hydrolase-like_dom_sf"/>
</dbReference>
<dbReference type="STRING" id="51511.ENSCSAVP00000016366"/>
<dbReference type="GeneTree" id="ENSGT00390000017869"/>
<keyword evidence="7" id="KW-1185">Reference proteome</keyword>
<proteinExistence type="predicted"/>
<dbReference type="PANTHER" id="PTHR31835:SF1">
    <property type="entry name" value="URIDINE DIPHOSPHATE GLUCOSE PYROPHOSPHATASE NUDT22"/>
    <property type="match status" value="1"/>
</dbReference>
<dbReference type="GO" id="GO:0052751">
    <property type="term" value="F:GDP-mannose hydrolase activity"/>
    <property type="evidence" value="ECO:0007669"/>
    <property type="project" value="TreeGrafter"/>
</dbReference>
<evidence type="ECO:0000256" key="4">
    <source>
        <dbReference type="ARBA" id="ARBA00022842"/>
    </source>
</evidence>
<accession>H2ZFK0</accession>
<dbReference type="Gene3D" id="3.90.79.10">
    <property type="entry name" value="Nucleoside Triphosphate Pyrophosphohydrolase"/>
    <property type="match status" value="1"/>
</dbReference>
<dbReference type="PROSITE" id="PS51462">
    <property type="entry name" value="NUDIX"/>
    <property type="match status" value="1"/>
</dbReference>
<evidence type="ECO:0000256" key="2">
    <source>
        <dbReference type="ARBA" id="ARBA00022723"/>
    </source>
</evidence>
<evidence type="ECO:0000259" key="5">
    <source>
        <dbReference type="PROSITE" id="PS51462"/>
    </source>
</evidence>
<dbReference type="InterPro" id="IPR055295">
    <property type="entry name" value="NUDT22/NUDT9-like"/>
</dbReference>
<reference evidence="7" key="1">
    <citation type="submission" date="2003-08" db="EMBL/GenBank/DDBJ databases">
        <authorList>
            <person name="Birren B."/>
            <person name="Nusbaum C."/>
            <person name="Abebe A."/>
            <person name="Abouelleil A."/>
            <person name="Adekoya E."/>
            <person name="Ait-zahra M."/>
            <person name="Allen N."/>
            <person name="Allen T."/>
            <person name="An P."/>
            <person name="Anderson M."/>
            <person name="Anderson S."/>
            <person name="Arachchi H."/>
            <person name="Armbruster J."/>
            <person name="Bachantsang P."/>
            <person name="Baldwin J."/>
            <person name="Barry A."/>
            <person name="Bayul T."/>
            <person name="Blitshsteyn B."/>
            <person name="Bloom T."/>
            <person name="Blye J."/>
            <person name="Boguslavskiy L."/>
            <person name="Borowsky M."/>
            <person name="Boukhgalter B."/>
            <person name="Brunache A."/>
            <person name="Butler J."/>
            <person name="Calixte N."/>
            <person name="Calvo S."/>
            <person name="Camarata J."/>
            <person name="Campo K."/>
            <person name="Chang J."/>
            <person name="Cheshatsang Y."/>
            <person name="Citroen M."/>
            <person name="Collymore A."/>
            <person name="Considine T."/>
            <person name="Cook A."/>
            <person name="Cooke P."/>
            <person name="Corum B."/>
            <person name="Cuomo C."/>
            <person name="David R."/>
            <person name="Dawoe T."/>
            <person name="Degray S."/>
            <person name="Dodge S."/>
            <person name="Dooley K."/>
            <person name="Dorje P."/>
            <person name="Dorjee K."/>
            <person name="Dorris L."/>
            <person name="Duffey N."/>
            <person name="Dupes A."/>
            <person name="Elkins T."/>
            <person name="Engels R."/>
            <person name="Erickson J."/>
            <person name="Farina A."/>
            <person name="Faro S."/>
            <person name="Ferreira P."/>
            <person name="Fischer H."/>
            <person name="Fitzgerald M."/>
            <person name="Foley K."/>
            <person name="Gage D."/>
            <person name="Galagan J."/>
            <person name="Gearin G."/>
            <person name="Gnerre S."/>
            <person name="Gnirke A."/>
            <person name="Goyette A."/>
            <person name="Graham J."/>
            <person name="Grandbois E."/>
            <person name="Gyaltsen K."/>
            <person name="Hafez N."/>
            <person name="Hagopian D."/>
            <person name="Hagos B."/>
            <person name="Hall J."/>
            <person name="Hatcher B."/>
            <person name="Heller A."/>
            <person name="Higgins H."/>
            <person name="Honan T."/>
            <person name="Horn A."/>
            <person name="Houde N."/>
            <person name="Hughes L."/>
            <person name="Hulme W."/>
            <person name="Husby E."/>
            <person name="Iliev I."/>
            <person name="Jaffe D."/>
            <person name="Jones C."/>
            <person name="Kamal M."/>
            <person name="Kamat A."/>
            <person name="Kamvysselis M."/>
            <person name="Karlsson E."/>
            <person name="Kells C."/>
            <person name="Kieu A."/>
            <person name="Kisner P."/>
            <person name="Kodira C."/>
            <person name="Kulbokas E."/>
            <person name="Labutti K."/>
            <person name="Lama D."/>
            <person name="Landers T."/>
            <person name="Leger J."/>
            <person name="Levine S."/>
            <person name="Lewis D."/>
            <person name="Lewis T."/>
            <person name="Lindblad-toh K."/>
            <person name="Liu X."/>
            <person name="Lokyitsang T."/>
            <person name="Lokyitsang Y."/>
            <person name="Lucien O."/>
            <person name="Lui A."/>
            <person name="Ma L.J."/>
            <person name="Mabbitt R."/>
            <person name="Macdonald J."/>
            <person name="Maclean C."/>
            <person name="Major J."/>
            <person name="Manning J."/>
            <person name="Marabella R."/>
            <person name="Maru K."/>
            <person name="Matthews C."/>
            <person name="Mauceli E."/>
            <person name="Mccarthy M."/>
            <person name="Mcdonough S."/>
            <person name="Mcghee T."/>
            <person name="Meldrim J."/>
            <person name="Meneus L."/>
            <person name="Mesirov J."/>
            <person name="Mihalev A."/>
            <person name="Mihova T."/>
            <person name="Mikkelsen T."/>
            <person name="Mlenga V."/>
            <person name="Moru K."/>
            <person name="Mozes J."/>
            <person name="Mulrain L."/>
            <person name="Munson G."/>
            <person name="Naylor J."/>
            <person name="Newes C."/>
            <person name="Nguyen C."/>
            <person name="Nguyen N."/>
            <person name="Nguyen T."/>
            <person name="Nicol R."/>
            <person name="Nielsen C."/>
            <person name="Nizzari M."/>
            <person name="Norbu C."/>
            <person name="Norbu N."/>
            <person name="O'donnell P."/>
            <person name="Okoawo O."/>
            <person name="O'leary S."/>
            <person name="Omotosho B."/>
            <person name="O'neill K."/>
            <person name="Osman S."/>
            <person name="Parker S."/>
            <person name="Perrin D."/>
            <person name="Phunkhang P."/>
            <person name="Piqani B."/>
            <person name="Purcell S."/>
            <person name="Rachupka T."/>
            <person name="Ramasamy U."/>
            <person name="Rameau R."/>
            <person name="Ray V."/>
            <person name="Raymond C."/>
            <person name="Retta R."/>
            <person name="Richardson S."/>
            <person name="Rise C."/>
            <person name="Rodriguez J."/>
            <person name="Rogers J."/>
            <person name="Rogov P."/>
            <person name="Rutman M."/>
            <person name="Schupbach R."/>
            <person name="Seaman C."/>
            <person name="Settipalli S."/>
            <person name="Sharpe T."/>
            <person name="Sheridan J."/>
            <person name="Sherpa N."/>
            <person name="Shi J."/>
            <person name="Smirnov S."/>
            <person name="Smith C."/>
            <person name="Sougnez C."/>
            <person name="Spencer B."/>
            <person name="Stalker J."/>
            <person name="Stange-thomann N."/>
            <person name="Stavropoulos S."/>
            <person name="Stetson K."/>
            <person name="Stone C."/>
            <person name="Stone S."/>
            <person name="Stubbs M."/>
            <person name="Talamas J."/>
            <person name="Tchuinga P."/>
            <person name="Tenzing P."/>
            <person name="Tesfaye S."/>
            <person name="Theodore J."/>
            <person name="Thoulutsang Y."/>
            <person name="Topham K."/>
            <person name="Towey S."/>
            <person name="Tsamla T."/>
            <person name="Tsomo N."/>
            <person name="Vallee D."/>
            <person name="Vassiliev H."/>
            <person name="Venkataraman V."/>
            <person name="Vinson J."/>
            <person name="Vo A."/>
            <person name="Wade C."/>
            <person name="Wang S."/>
            <person name="Wangchuk T."/>
            <person name="Wangdi T."/>
            <person name="Whittaker C."/>
            <person name="Wilkinson J."/>
            <person name="Wu Y."/>
            <person name="Wyman D."/>
            <person name="Yadav S."/>
            <person name="Yang S."/>
            <person name="Yang X."/>
            <person name="Yeager S."/>
            <person name="Yee E."/>
            <person name="Young G."/>
            <person name="Zainoun J."/>
            <person name="Zembeck L."/>
            <person name="Zimmer A."/>
            <person name="Zody M."/>
            <person name="Lander E."/>
        </authorList>
    </citation>
    <scope>NUCLEOTIDE SEQUENCE [LARGE SCALE GENOMIC DNA]</scope>
</reference>
<evidence type="ECO:0000256" key="1">
    <source>
        <dbReference type="ARBA" id="ARBA00001946"/>
    </source>
</evidence>
<organism evidence="6 7">
    <name type="scientific">Ciona savignyi</name>
    <name type="common">Pacific transparent sea squirt</name>
    <dbReference type="NCBI Taxonomy" id="51511"/>
    <lineage>
        <taxon>Eukaryota</taxon>
        <taxon>Metazoa</taxon>
        <taxon>Chordata</taxon>
        <taxon>Tunicata</taxon>
        <taxon>Ascidiacea</taxon>
        <taxon>Phlebobranchia</taxon>
        <taxon>Cionidae</taxon>
        <taxon>Ciona</taxon>
    </lineage>
</organism>
<protein>
    <recommendedName>
        <fullName evidence="5">Nudix hydrolase domain-containing protein</fullName>
    </recommendedName>
</protein>
<evidence type="ECO:0000313" key="7">
    <source>
        <dbReference type="Proteomes" id="UP000007875"/>
    </source>
</evidence>
<keyword evidence="3" id="KW-0378">Hydrolase</keyword>
<keyword evidence="4" id="KW-0460">Magnesium</keyword>
<dbReference type="InParanoid" id="H2ZFK0"/>
<dbReference type="GO" id="GO:0046872">
    <property type="term" value="F:metal ion binding"/>
    <property type="evidence" value="ECO:0007669"/>
    <property type="project" value="UniProtKB-KW"/>
</dbReference>
<dbReference type="Proteomes" id="UP000007875">
    <property type="component" value="Unassembled WGS sequence"/>
</dbReference>
<dbReference type="OMA" id="PEPNEAC"/>
<comment type="cofactor">
    <cofactor evidence="1">
        <name>Mg(2+)</name>
        <dbReference type="ChEBI" id="CHEBI:18420"/>
    </cofactor>
</comment>
<dbReference type="PANTHER" id="PTHR31835">
    <property type="entry name" value="URIDINE DIPHOSPHATE GLUCOSE PYROPHOSPHATASE"/>
    <property type="match status" value="1"/>
</dbReference>
<feature type="domain" description="Nudix hydrolase" evidence="5">
    <location>
        <begin position="28"/>
        <end position="199"/>
    </location>
</feature>